<comment type="caution">
    <text evidence="10">The sequence shown here is derived from an EMBL/GenBank/DDBJ whole genome shotgun (WGS) entry which is preliminary data.</text>
</comment>
<dbReference type="RefSeq" id="WP_344449972.1">
    <property type="nucleotide sequence ID" value="NZ_BAAATZ010000006.1"/>
</dbReference>
<keyword evidence="5 9" id="KW-0812">Transmembrane</keyword>
<feature type="region of interest" description="Disordered" evidence="8">
    <location>
        <begin position="481"/>
        <end position="507"/>
    </location>
</feature>
<dbReference type="Proteomes" id="UP001501842">
    <property type="component" value="Unassembled WGS sequence"/>
</dbReference>
<comment type="subcellular location">
    <subcellularLocation>
        <location evidence="1">Cell membrane</location>
        <topology evidence="1">Multi-pass membrane protein</topology>
    </subcellularLocation>
</comment>
<feature type="transmembrane region" description="Helical" evidence="9">
    <location>
        <begin position="32"/>
        <end position="54"/>
    </location>
</feature>
<sequence>MTESPKWRKLQKMLPPVPDRAGLLASARRHRVFLALLGLALLLRIITLLGYRWAIWFPDSYPYVDVALHPRPDPVRTFGYPLLLMVLRPLHSVGAVVVVQHLMGLAAAGVLYALLRRPHLFRGKRALPGWAAALAVTPVLFDGNQIELEHLLLSDTYFLLLVTAAAALVLWSPKPSARQVVAAGLLLSLAIITRTIGTPLLIILLVFLVIRGVGWRLVAGGLAAAVVPIAAYCGWYASENGSFALSGTDGVFLYSRTMTFADCDKFGDRLPVDAYALCDSTPPEQRPVSHFYVWEESQIFRYPGGIFAPYKSDLARTFAKEAIVAQPGDYLKAFLTDFGRTFRWDRPIYPDPKTYSYYVFPEETQEYWPGKADMAAQYDDQSTATRVVEPYAGFMRGYQKAVHLPGTVLGVLLLIGLGGILARWRSWGGVALLPFGYAMALLVIPPATVLFDYRYVLPAVPFAAVAAAIALRDLDAWRRSRGAPDAEGASGPAEPEGRKEPRVAVVS</sequence>
<evidence type="ECO:0000256" key="2">
    <source>
        <dbReference type="ARBA" id="ARBA00022475"/>
    </source>
</evidence>
<keyword evidence="2" id="KW-1003">Cell membrane</keyword>
<keyword evidence="11" id="KW-1185">Reference proteome</keyword>
<evidence type="ECO:0000313" key="11">
    <source>
        <dbReference type="Proteomes" id="UP001501842"/>
    </source>
</evidence>
<gene>
    <name evidence="10" type="ORF">GCM10010439_19900</name>
</gene>
<evidence type="ECO:0008006" key="12">
    <source>
        <dbReference type="Google" id="ProtNLM"/>
    </source>
</evidence>
<evidence type="ECO:0000256" key="6">
    <source>
        <dbReference type="ARBA" id="ARBA00022989"/>
    </source>
</evidence>
<feature type="transmembrane region" description="Helical" evidence="9">
    <location>
        <begin position="90"/>
        <end position="115"/>
    </location>
</feature>
<dbReference type="PANTHER" id="PTHR33908">
    <property type="entry name" value="MANNOSYLTRANSFERASE YKCB-RELATED"/>
    <property type="match status" value="1"/>
</dbReference>
<dbReference type="EMBL" id="BAAATZ010000006">
    <property type="protein sequence ID" value="GAA2723784.1"/>
    <property type="molecule type" value="Genomic_DNA"/>
</dbReference>
<evidence type="ECO:0000256" key="8">
    <source>
        <dbReference type="SAM" id="MobiDB-lite"/>
    </source>
</evidence>
<keyword evidence="4" id="KW-0808">Transferase</keyword>
<organism evidence="10 11">
    <name type="scientific">Actinocorallia aurantiaca</name>
    <dbReference type="NCBI Taxonomy" id="46204"/>
    <lineage>
        <taxon>Bacteria</taxon>
        <taxon>Bacillati</taxon>
        <taxon>Actinomycetota</taxon>
        <taxon>Actinomycetes</taxon>
        <taxon>Streptosporangiales</taxon>
        <taxon>Thermomonosporaceae</taxon>
        <taxon>Actinocorallia</taxon>
    </lineage>
</organism>
<evidence type="ECO:0000256" key="3">
    <source>
        <dbReference type="ARBA" id="ARBA00022676"/>
    </source>
</evidence>
<name>A0ABN3U512_9ACTN</name>
<feature type="transmembrane region" description="Helical" evidence="9">
    <location>
        <begin position="453"/>
        <end position="471"/>
    </location>
</feature>
<dbReference type="PANTHER" id="PTHR33908:SF11">
    <property type="entry name" value="MEMBRANE PROTEIN"/>
    <property type="match status" value="1"/>
</dbReference>
<keyword evidence="6 9" id="KW-1133">Transmembrane helix</keyword>
<protein>
    <recommendedName>
        <fullName evidence="12">Dolichyl-phosphate-mannose-protein mannosyltransferase</fullName>
    </recommendedName>
</protein>
<keyword evidence="3" id="KW-0328">Glycosyltransferase</keyword>
<feature type="transmembrane region" description="Helical" evidence="9">
    <location>
        <begin position="402"/>
        <end position="422"/>
    </location>
</feature>
<feature type="transmembrane region" description="Helical" evidence="9">
    <location>
        <begin position="183"/>
        <end position="210"/>
    </location>
</feature>
<evidence type="ECO:0000256" key="5">
    <source>
        <dbReference type="ARBA" id="ARBA00022692"/>
    </source>
</evidence>
<accession>A0ABN3U512</accession>
<proteinExistence type="predicted"/>
<reference evidence="10 11" key="1">
    <citation type="journal article" date="2019" name="Int. J. Syst. Evol. Microbiol.">
        <title>The Global Catalogue of Microorganisms (GCM) 10K type strain sequencing project: providing services to taxonomists for standard genome sequencing and annotation.</title>
        <authorList>
            <consortium name="The Broad Institute Genomics Platform"/>
            <consortium name="The Broad Institute Genome Sequencing Center for Infectious Disease"/>
            <person name="Wu L."/>
            <person name="Ma J."/>
        </authorList>
    </citation>
    <scope>NUCLEOTIDE SEQUENCE [LARGE SCALE GENOMIC DNA]</scope>
    <source>
        <strain evidence="10 11">JCM 8201</strain>
    </source>
</reference>
<evidence type="ECO:0000256" key="9">
    <source>
        <dbReference type="SAM" id="Phobius"/>
    </source>
</evidence>
<keyword evidence="7 9" id="KW-0472">Membrane</keyword>
<feature type="transmembrane region" description="Helical" evidence="9">
    <location>
        <begin position="151"/>
        <end position="171"/>
    </location>
</feature>
<feature type="transmembrane region" description="Helical" evidence="9">
    <location>
        <begin position="429"/>
        <end position="447"/>
    </location>
</feature>
<evidence type="ECO:0000256" key="4">
    <source>
        <dbReference type="ARBA" id="ARBA00022679"/>
    </source>
</evidence>
<evidence type="ECO:0000256" key="7">
    <source>
        <dbReference type="ARBA" id="ARBA00023136"/>
    </source>
</evidence>
<feature type="transmembrane region" description="Helical" evidence="9">
    <location>
        <begin position="217"/>
        <end position="237"/>
    </location>
</feature>
<evidence type="ECO:0000313" key="10">
    <source>
        <dbReference type="EMBL" id="GAA2723784.1"/>
    </source>
</evidence>
<dbReference type="InterPro" id="IPR050297">
    <property type="entry name" value="LipidA_mod_glycosyltrf_83"/>
</dbReference>
<feature type="compositionally biased region" description="Basic and acidic residues" evidence="8">
    <location>
        <begin position="495"/>
        <end position="507"/>
    </location>
</feature>
<evidence type="ECO:0000256" key="1">
    <source>
        <dbReference type="ARBA" id="ARBA00004651"/>
    </source>
</evidence>